<comment type="similarity">
    <text evidence="2">Belongs to the MgtC/SapB family.</text>
</comment>
<organism evidence="9 10">
    <name type="scientific">Chryseobacterium pennipullorum</name>
    <dbReference type="NCBI Taxonomy" id="2258963"/>
    <lineage>
        <taxon>Bacteria</taxon>
        <taxon>Pseudomonadati</taxon>
        <taxon>Bacteroidota</taxon>
        <taxon>Flavobacteriia</taxon>
        <taxon>Flavobacteriales</taxon>
        <taxon>Weeksellaceae</taxon>
        <taxon>Chryseobacterium group</taxon>
        <taxon>Chryseobacterium</taxon>
    </lineage>
</organism>
<keyword evidence="4 7" id="KW-0812">Transmembrane</keyword>
<dbReference type="PRINTS" id="PR01837">
    <property type="entry name" value="MGTCSAPBPROT"/>
</dbReference>
<evidence type="ECO:0000256" key="3">
    <source>
        <dbReference type="ARBA" id="ARBA00022475"/>
    </source>
</evidence>
<dbReference type="EMBL" id="QNVV01000006">
    <property type="protein sequence ID" value="REC47929.1"/>
    <property type="molecule type" value="Genomic_DNA"/>
</dbReference>
<evidence type="ECO:0000256" key="7">
    <source>
        <dbReference type="SAM" id="Phobius"/>
    </source>
</evidence>
<dbReference type="InterPro" id="IPR049177">
    <property type="entry name" value="MgtC_SapB_SrpB_YhiD_N"/>
</dbReference>
<name>A0A3D9B347_9FLAO</name>
<sequence length="161" mass="17324">MNTFEFTLRLLTAFCLGAGIGFERQWRKKNAGLRTNTLVCIGSAAFVLIAIRIGGDAAGRITSYIVSGIGFLGGGVIMKDGLTVRGLNTAATLWCSAAIGALCALGYPIEALITVFFIVSTNIFLRPVLSSRKDARSQKLVRKKKSETKTKSAIVPNFFRS</sequence>
<proteinExistence type="inferred from homology"/>
<feature type="transmembrane region" description="Helical" evidence="7">
    <location>
        <begin position="35"/>
        <end position="55"/>
    </location>
</feature>
<evidence type="ECO:0000256" key="1">
    <source>
        <dbReference type="ARBA" id="ARBA00004651"/>
    </source>
</evidence>
<dbReference type="InterPro" id="IPR003416">
    <property type="entry name" value="MgtC/SapB/SrpB/YhiD_fam"/>
</dbReference>
<keyword evidence="6 7" id="KW-0472">Membrane</keyword>
<evidence type="ECO:0000313" key="9">
    <source>
        <dbReference type="EMBL" id="REC47929.1"/>
    </source>
</evidence>
<dbReference type="Proteomes" id="UP000256257">
    <property type="component" value="Unassembled WGS sequence"/>
</dbReference>
<dbReference type="Pfam" id="PF02308">
    <property type="entry name" value="MgtC"/>
    <property type="match status" value="1"/>
</dbReference>
<protein>
    <submittedName>
        <fullName evidence="9">MgtC/SapB family protein</fullName>
    </submittedName>
</protein>
<dbReference type="OrthoDB" id="9811198at2"/>
<dbReference type="RefSeq" id="WP_115927879.1">
    <property type="nucleotide sequence ID" value="NZ_QNVV01000006.1"/>
</dbReference>
<evidence type="ECO:0000259" key="8">
    <source>
        <dbReference type="Pfam" id="PF02308"/>
    </source>
</evidence>
<gene>
    <name evidence="9" type="ORF">DRF67_08515</name>
</gene>
<accession>A0A3D9B347</accession>
<comment type="subcellular location">
    <subcellularLocation>
        <location evidence="1">Cell membrane</location>
        <topology evidence="1">Multi-pass membrane protein</topology>
    </subcellularLocation>
</comment>
<dbReference type="GO" id="GO:0005886">
    <property type="term" value="C:plasma membrane"/>
    <property type="evidence" value="ECO:0007669"/>
    <property type="project" value="UniProtKB-SubCell"/>
</dbReference>
<keyword evidence="5 7" id="KW-1133">Transmembrane helix</keyword>
<evidence type="ECO:0000313" key="10">
    <source>
        <dbReference type="Proteomes" id="UP000256257"/>
    </source>
</evidence>
<evidence type="ECO:0000256" key="6">
    <source>
        <dbReference type="ARBA" id="ARBA00023136"/>
    </source>
</evidence>
<evidence type="ECO:0000256" key="4">
    <source>
        <dbReference type="ARBA" id="ARBA00022692"/>
    </source>
</evidence>
<dbReference type="PANTHER" id="PTHR33778">
    <property type="entry name" value="PROTEIN MGTC"/>
    <property type="match status" value="1"/>
</dbReference>
<reference evidence="9 10" key="1">
    <citation type="submission" date="2018-06" db="EMBL/GenBank/DDBJ databases">
        <title>Novel Chryseobacterium species.</title>
        <authorList>
            <person name="Newman J."/>
            <person name="Hugo C."/>
            <person name="Oosthuizen L."/>
            <person name="Charimba G."/>
        </authorList>
    </citation>
    <scope>NUCLEOTIDE SEQUENCE [LARGE SCALE GENOMIC DNA]</scope>
    <source>
        <strain evidence="9 10">7_F195</strain>
    </source>
</reference>
<dbReference type="AlphaFoldDB" id="A0A3D9B347"/>
<dbReference type="PANTHER" id="PTHR33778:SF3">
    <property type="entry name" value="PROTEIN MGTC"/>
    <property type="match status" value="1"/>
</dbReference>
<evidence type="ECO:0000256" key="5">
    <source>
        <dbReference type="ARBA" id="ARBA00022989"/>
    </source>
</evidence>
<feature type="transmembrane region" description="Helical" evidence="7">
    <location>
        <begin position="61"/>
        <end position="78"/>
    </location>
</feature>
<keyword evidence="10" id="KW-1185">Reference proteome</keyword>
<keyword evidence="3" id="KW-1003">Cell membrane</keyword>
<evidence type="ECO:0000256" key="2">
    <source>
        <dbReference type="ARBA" id="ARBA00009298"/>
    </source>
</evidence>
<feature type="domain" description="MgtC/SapB/SrpB/YhiD N-terminal" evidence="8">
    <location>
        <begin position="10"/>
        <end position="128"/>
    </location>
</feature>
<comment type="caution">
    <text evidence="9">The sequence shown here is derived from an EMBL/GenBank/DDBJ whole genome shotgun (WGS) entry which is preliminary data.</text>
</comment>